<comment type="caution">
    <text evidence="10">The sequence shown here is derived from an EMBL/GenBank/DDBJ whole genome shotgun (WGS) entry which is preliminary data.</text>
</comment>
<evidence type="ECO:0000256" key="6">
    <source>
        <dbReference type="ARBA" id="ARBA00023012"/>
    </source>
</evidence>
<dbReference type="InterPro" id="IPR036890">
    <property type="entry name" value="HATPase_C_sf"/>
</dbReference>
<organism evidence="10 11">
    <name type="scientific">Candidatus Staskawiczbacteria bacterium RIFOXYC1_FULL_38_18</name>
    <dbReference type="NCBI Taxonomy" id="1802229"/>
    <lineage>
        <taxon>Bacteria</taxon>
        <taxon>Candidatus Staskawicziibacteriota</taxon>
    </lineage>
</organism>
<evidence type="ECO:0000259" key="9">
    <source>
        <dbReference type="PROSITE" id="PS50109"/>
    </source>
</evidence>
<keyword evidence="8" id="KW-0472">Membrane</keyword>
<dbReference type="SMART" id="SM00388">
    <property type="entry name" value="HisKA"/>
    <property type="match status" value="1"/>
</dbReference>
<keyword evidence="8" id="KW-0812">Transmembrane</keyword>
<dbReference type="PANTHER" id="PTHR43711">
    <property type="entry name" value="TWO-COMPONENT HISTIDINE KINASE"/>
    <property type="match status" value="1"/>
</dbReference>
<dbReference type="GO" id="GO:0000155">
    <property type="term" value="F:phosphorelay sensor kinase activity"/>
    <property type="evidence" value="ECO:0007669"/>
    <property type="project" value="InterPro"/>
</dbReference>
<evidence type="ECO:0000256" key="2">
    <source>
        <dbReference type="ARBA" id="ARBA00012438"/>
    </source>
</evidence>
<reference evidence="10 11" key="1">
    <citation type="journal article" date="2016" name="Nat. Commun.">
        <title>Thousands of microbial genomes shed light on interconnected biogeochemical processes in an aquifer system.</title>
        <authorList>
            <person name="Anantharaman K."/>
            <person name="Brown C.T."/>
            <person name="Hug L.A."/>
            <person name="Sharon I."/>
            <person name="Castelle C.J."/>
            <person name="Probst A.J."/>
            <person name="Thomas B.C."/>
            <person name="Singh A."/>
            <person name="Wilkins M.J."/>
            <person name="Karaoz U."/>
            <person name="Brodie E.L."/>
            <person name="Williams K.H."/>
            <person name="Hubbard S.S."/>
            <person name="Banfield J.F."/>
        </authorList>
    </citation>
    <scope>NUCLEOTIDE SEQUENCE [LARGE SCALE GENOMIC DNA]</scope>
</reference>
<keyword evidence="7" id="KW-0175">Coiled coil</keyword>
<dbReference type="SUPFAM" id="SSF47384">
    <property type="entry name" value="Homodimeric domain of signal transducing histidine kinase"/>
    <property type="match status" value="1"/>
</dbReference>
<dbReference type="EC" id="2.7.13.3" evidence="2"/>
<dbReference type="PROSITE" id="PS50109">
    <property type="entry name" value="HIS_KIN"/>
    <property type="match status" value="1"/>
</dbReference>
<proteinExistence type="predicted"/>
<dbReference type="InterPro" id="IPR003594">
    <property type="entry name" value="HATPase_dom"/>
</dbReference>
<evidence type="ECO:0000256" key="3">
    <source>
        <dbReference type="ARBA" id="ARBA00022553"/>
    </source>
</evidence>
<evidence type="ECO:0000256" key="1">
    <source>
        <dbReference type="ARBA" id="ARBA00000085"/>
    </source>
</evidence>
<protein>
    <recommendedName>
        <fullName evidence="2">histidine kinase</fullName>
        <ecNumber evidence="2">2.7.13.3</ecNumber>
    </recommendedName>
</protein>
<dbReference type="EMBL" id="MHPP01000002">
    <property type="protein sequence ID" value="OGZ85478.1"/>
    <property type="molecule type" value="Genomic_DNA"/>
</dbReference>
<dbReference type="SUPFAM" id="SSF55874">
    <property type="entry name" value="ATPase domain of HSP90 chaperone/DNA topoisomerase II/histidine kinase"/>
    <property type="match status" value="1"/>
</dbReference>
<comment type="catalytic activity">
    <reaction evidence="1">
        <text>ATP + protein L-histidine = ADP + protein N-phospho-L-histidine.</text>
        <dbReference type="EC" id="2.7.13.3"/>
    </reaction>
</comment>
<feature type="transmembrane region" description="Helical" evidence="8">
    <location>
        <begin position="252"/>
        <end position="273"/>
    </location>
</feature>
<accession>A0A1G2JGT2</accession>
<feature type="transmembrane region" description="Helical" evidence="8">
    <location>
        <begin position="92"/>
        <end position="112"/>
    </location>
</feature>
<dbReference type="Pfam" id="PF02518">
    <property type="entry name" value="HATPase_c"/>
    <property type="match status" value="1"/>
</dbReference>
<dbReference type="Pfam" id="PF00512">
    <property type="entry name" value="HisKA"/>
    <property type="match status" value="1"/>
</dbReference>
<dbReference type="InterPro" id="IPR005467">
    <property type="entry name" value="His_kinase_dom"/>
</dbReference>
<dbReference type="Gene3D" id="1.10.287.130">
    <property type="match status" value="1"/>
</dbReference>
<evidence type="ECO:0000313" key="10">
    <source>
        <dbReference type="EMBL" id="OGZ85478.1"/>
    </source>
</evidence>
<feature type="transmembrane region" description="Helical" evidence="8">
    <location>
        <begin position="62"/>
        <end position="80"/>
    </location>
</feature>
<evidence type="ECO:0000313" key="11">
    <source>
        <dbReference type="Proteomes" id="UP000177751"/>
    </source>
</evidence>
<dbReference type="InterPro" id="IPR050736">
    <property type="entry name" value="Sensor_HK_Regulatory"/>
</dbReference>
<feature type="transmembrane region" description="Helical" evidence="8">
    <location>
        <begin position="168"/>
        <end position="187"/>
    </location>
</feature>
<keyword evidence="8" id="KW-1133">Transmembrane helix</keyword>
<evidence type="ECO:0000256" key="8">
    <source>
        <dbReference type="SAM" id="Phobius"/>
    </source>
</evidence>
<feature type="transmembrane region" description="Helical" evidence="8">
    <location>
        <begin position="34"/>
        <end position="56"/>
    </location>
</feature>
<dbReference type="InterPro" id="IPR003661">
    <property type="entry name" value="HisK_dim/P_dom"/>
</dbReference>
<dbReference type="AlphaFoldDB" id="A0A1G2JGT2"/>
<feature type="transmembrane region" description="Helical" evidence="8">
    <location>
        <begin position="193"/>
        <end position="215"/>
    </location>
</feature>
<dbReference type="InterPro" id="IPR036097">
    <property type="entry name" value="HisK_dim/P_sf"/>
</dbReference>
<dbReference type="Proteomes" id="UP000177751">
    <property type="component" value="Unassembled WGS sequence"/>
</dbReference>
<feature type="transmembrane region" description="Helical" evidence="8">
    <location>
        <begin position="132"/>
        <end position="156"/>
    </location>
</feature>
<evidence type="ECO:0000256" key="5">
    <source>
        <dbReference type="ARBA" id="ARBA00022777"/>
    </source>
</evidence>
<dbReference type="CDD" id="cd00082">
    <property type="entry name" value="HisKA"/>
    <property type="match status" value="1"/>
</dbReference>
<name>A0A1G2JGT2_9BACT</name>
<dbReference type="InterPro" id="IPR004358">
    <property type="entry name" value="Sig_transdc_His_kin-like_C"/>
</dbReference>
<dbReference type="SMART" id="SM00387">
    <property type="entry name" value="HATPase_c"/>
    <property type="match status" value="1"/>
</dbReference>
<feature type="domain" description="Histidine kinase" evidence="9">
    <location>
        <begin position="316"/>
        <end position="537"/>
    </location>
</feature>
<dbReference type="PANTHER" id="PTHR43711:SF31">
    <property type="entry name" value="HISTIDINE KINASE"/>
    <property type="match status" value="1"/>
</dbReference>
<dbReference type="FunFam" id="3.30.565.10:FF:000006">
    <property type="entry name" value="Sensor histidine kinase WalK"/>
    <property type="match status" value="1"/>
</dbReference>
<keyword evidence="6" id="KW-0902">Two-component regulatory system</keyword>
<evidence type="ECO:0000256" key="7">
    <source>
        <dbReference type="SAM" id="Coils"/>
    </source>
</evidence>
<feature type="coiled-coil region" evidence="7">
    <location>
        <begin position="279"/>
        <end position="306"/>
    </location>
</feature>
<gene>
    <name evidence="10" type="ORF">A2401_03175</name>
</gene>
<dbReference type="Gene3D" id="3.30.565.10">
    <property type="entry name" value="Histidine kinase-like ATPase, C-terminal domain"/>
    <property type="match status" value="1"/>
</dbReference>
<keyword evidence="4" id="KW-0808">Transferase</keyword>
<dbReference type="PRINTS" id="PR00344">
    <property type="entry name" value="BCTRLSENSOR"/>
</dbReference>
<evidence type="ECO:0000256" key="4">
    <source>
        <dbReference type="ARBA" id="ARBA00022679"/>
    </source>
</evidence>
<feature type="transmembrane region" description="Helical" evidence="8">
    <location>
        <begin position="6"/>
        <end position="22"/>
    </location>
</feature>
<keyword evidence="3" id="KW-0597">Phosphoprotein</keyword>
<feature type="transmembrane region" description="Helical" evidence="8">
    <location>
        <begin position="222"/>
        <end position="240"/>
    </location>
</feature>
<keyword evidence="5" id="KW-0418">Kinase</keyword>
<sequence length="540" mass="60369">MIIDIILSLAVFLNLLLGYLSIIQDRKSWQNRFFSLLCLFSAFWTFTNFMTGIYATPFWLKSTYSFGSLVASTGLVWTLFLTDKSLKLKKVAIVYAFALFFFVASFFDGFIAKNYEAIYPGGAFAGEPGGGLIIYAVFFSINGILILYNLFSGYSASTSGEEKNKFKFIIYGAFGTLGVTFLTSLFLPLFSIYQFSGVDSIGVLILLVCISYTIIKYHLLNIKVITTEIFIFVLWILLIARTVLSEKYQDFIINGGLLVTVVIVGILLIRSVIREVNQREKMEKMAEQIKKAYEVEKKANEELEALGAVKNQFLMTIQHHLRTPLTSMRGYADLLLAGSYGKAPKKINEVIVKFEASTTSMIKMVNDFLDITQFQLGKKTIALKDGVSLYPILEEISKDSELQATNKGIYLKLEIPEGECLIKADESKLKAAIVNILDNSVKYTKEGGVLLRAIIKNEKVLITIKDTGMGISKERLPKLFSSTFERGEDAKKAFSEGRGIGLYLSRQVVEAHGGKIWAESEGEGKGSTFFIELPCDIIKQ</sequence>
<dbReference type="STRING" id="1802229.A2401_03175"/>